<evidence type="ECO:0000313" key="2">
    <source>
        <dbReference type="EMBL" id="VDO53351.1"/>
    </source>
</evidence>
<dbReference type="WBParaSite" id="OFLC_0000795201-mRNA-1">
    <property type="protein sequence ID" value="OFLC_0000795201-mRNA-1"/>
    <property type="gene ID" value="OFLC_0000795201"/>
</dbReference>
<reference evidence="2 3" key="2">
    <citation type="submission" date="2018-11" db="EMBL/GenBank/DDBJ databases">
        <authorList>
            <consortium name="Pathogen Informatics"/>
        </authorList>
    </citation>
    <scope>NUCLEOTIDE SEQUENCE [LARGE SCALE GENOMIC DNA]</scope>
</reference>
<proteinExistence type="predicted"/>
<feature type="domain" description="Lipid-binding serum glycoprotein C-terminal" evidence="1">
    <location>
        <begin position="1"/>
        <end position="182"/>
    </location>
</feature>
<dbReference type="InterPro" id="IPR001124">
    <property type="entry name" value="Lipid-bd_serum_glycop_C"/>
</dbReference>
<dbReference type="Proteomes" id="UP000267606">
    <property type="component" value="Unassembled WGS sequence"/>
</dbReference>
<dbReference type="Pfam" id="PF02886">
    <property type="entry name" value="LBP_BPI_CETP_C"/>
    <property type="match status" value="1"/>
</dbReference>
<dbReference type="SUPFAM" id="SSF55394">
    <property type="entry name" value="Bactericidal permeability-increasing protein, BPI"/>
    <property type="match status" value="1"/>
</dbReference>
<dbReference type="SMART" id="SM00329">
    <property type="entry name" value="BPI2"/>
    <property type="match status" value="1"/>
</dbReference>
<evidence type="ECO:0000259" key="1">
    <source>
        <dbReference type="SMART" id="SM00329"/>
    </source>
</evidence>
<dbReference type="InterPro" id="IPR032942">
    <property type="entry name" value="BPI/LBP/Plunc"/>
</dbReference>
<dbReference type="GO" id="GO:0008289">
    <property type="term" value="F:lipid binding"/>
    <property type="evidence" value="ECO:0007669"/>
    <property type="project" value="InterPro"/>
</dbReference>
<dbReference type="STRING" id="387005.A0A183HKE1"/>
<dbReference type="GO" id="GO:0005615">
    <property type="term" value="C:extracellular space"/>
    <property type="evidence" value="ECO:0007669"/>
    <property type="project" value="TreeGrafter"/>
</dbReference>
<dbReference type="PANTHER" id="PTHR10504:SF144">
    <property type="entry name" value="BPI1 DOMAIN-CONTAINING PROTEIN"/>
    <property type="match status" value="1"/>
</dbReference>
<dbReference type="EMBL" id="UZAJ01008659">
    <property type="protein sequence ID" value="VDO53351.1"/>
    <property type="molecule type" value="Genomic_DNA"/>
</dbReference>
<reference evidence="4" key="1">
    <citation type="submission" date="2016-06" db="UniProtKB">
        <authorList>
            <consortium name="WormBaseParasite"/>
        </authorList>
    </citation>
    <scope>IDENTIFICATION</scope>
</reference>
<dbReference type="InterPro" id="IPR017943">
    <property type="entry name" value="Bactericidal_perm-incr_a/b_dom"/>
</dbReference>
<name>A0A183HKE1_9BILA</name>
<evidence type="ECO:0000313" key="3">
    <source>
        <dbReference type="Proteomes" id="UP000267606"/>
    </source>
</evidence>
<dbReference type="AlphaFoldDB" id="A0A183HKE1"/>
<protein>
    <submittedName>
        <fullName evidence="4">BPI2 domain-containing protein</fullName>
    </submittedName>
</protein>
<keyword evidence="3" id="KW-1185">Reference proteome</keyword>
<dbReference type="Gene3D" id="3.15.20.10">
    <property type="entry name" value="Bactericidal permeability-increasing protein, domain 2"/>
    <property type="match status" value="1"/>
</dbReference>
<gene>
    <name evidence="2" type="ORF">OFLC_LOCUS7955</name>
</gene>
<organism evidence="4">
    <name type="scientific">Onchocerca flexuosa</name>
    <dbReference type="NCBI Taxonomy" id="387005"/>
    <lineage>
        <taxon>Eukaryota</taxon>
        <taxon>Metazoa</taxon>
        <taxon>Ecdysozoa</taxon>
        <taxon>Nematoda</taxon>
        <taxon>Chromadorea</taxon>
        <taxon>Rhabditida</taxon>
        <taxon>Spirurina</taxon>
        <taxon>Spiruromorpha</taxon>
        <taxon>Filarioidea</taxon>
        <taxon>Onchocercidae</taxon>
        <taxon>Onchocerca</taxon>
    </lineage>
</organism>
<sequence length="202" mass="22754">METMSDLPHVRNKRRTTTETLIDFGICFGNIAPAIRENYPGKKVYIVIGTSRGPSVQFHAANNRAIVIDFILDVFIFLDGTTIQVGHLRITNEFAITIQIVGNRIFAEAQVQRIEFVDVDKTFGIPEDAFATLSDLARGIVSKTINKKLADGFPIEMPQLGLPINLHNIRLQIIEHALFISTDITIPSLISNRRYAECFYYD</sequence>
<evidence type="ECO:0000313" key="4">
    <source>
        <dbReference type="WBParaSite" id="OFLC_0000795201-mRNA-1"/>
    </source>
</evidence>
<dbReference type="PANTHER" id="PTHR10504">
    <property type="entry name" value="BACTERICIDAL PERMEABILITY-INCREASING BPI PROTEIN-RELATED"/>
    <property type="match status" value="1"/>
</dbReference>
<accession>A0A183HKE1</accession>